<dbReference type="NCBIfam" id="NF006596">
    <property type="entry name" value="PRK09133.1"/>
    <property type="match status" value="1"/>
</dbReference>
<evidence type="ECO:0000313" key="9">
    <source>
        <dbReference type="Proteomes" id="UP000441389"/>
    </source>
</evidence>
<comment type="similarity">
    <text evidence="1">Belongs to the peptidase M20A family.</text>
</comment>
<comment type="caution">
    <text evidence="8">The sequence shown here is derived from an EMBL/GenBank/DDBJ whole genome shotgun (WGS) entry which is preliminary data.</text>
</comment>
<dbReference type="Pfam" id="PF01546">
    <property type="entry name" value="Peptidase_M20"/>
    <property type="match status" value="1"/>
</dbReference>
<dbReference type="InterPro" id="IPR011650">
    <property type="entry name" value="Peptidase_M20_dimer"/>
</dbReference>
<dbReference type="Gene3D" id="3.40.630.10">
    <property type="entry name" value="Zn peptidases"/>
    <property type="match status" value="1"/>
</dbReference>
<proteinExistence type="inferred from homology"/>
<feature type="domain" description="Peptidase M20 dimerisation" evidence="7">
    <location>
        <begin position="217"/>
        <end position="359"/>
    </location>
</feature>
<dbReference type="AlphaFoldDB" id="A0A6I4IYT9"/>
<evidence type="ECO:0000259" key="7">
    <source>
        <dbReference type="Pfam" id="PF07687"/>
    </source>
</evidence>
<gene>
    <name evidence="8" type="ORF">GON01_03805</name>
</gene>
<dbReference type="SUPFAM" id="SSF53187">
    <property type="entry name" value="Zn-dependent exopeptidases"/>
    <property type="match status" value="1"/>
</dbReference>
<dbReference type="Gene3D" id="3.30.70.360">
    <property type="match status" value="1"/>
</dbReference>
<protein>
    <submittedName>
        <fullName evidence="8">M20/M25/M40 family metallo-hydrolase</fullName>
    </submittedName>
</protein>
<dbReference type="InterPro" id="IPR036264">
    <property type="entry name" value="Bact_exopeptidase_dim_dom"/>
</dbReference>
<reference evidence="8 9" key="1">
    <citation type="submission" date="2019-12" db="EMBL/GenBank/DDBJ databases">
        <authorList>
            <person name="Huq M.A."/>
        </authorList>
    </citation>
    <scope>NUCLEOTIDE SEQUENCE [LARGE SCALE GENOMIC DNA]</scope>
    <source>
        <strain evidence="8 9">MAH-20</strain>
    </source>
</reference>
<sequence>MRLIGLTALLLAAPALATPANNQWHAKAREMLDKAIAYPTVAGRGQVPAYAQYLADQYKAAGFTDIRIVPYEGLKDDHTAALIVRWPAAGRAKAKPILLLSHMDVVEAKASDWTMDPFKMVEKDGYYYGRGSTDIKSGNVAVTAALLKLKAEGFKPKRDLIVFFTGDEETQMNGAKLGANDWRKQGWTDAEFALNSDGGGGAFTKDGRSLGFGLQTAEKTYQSYDFTVRNRGGHSSRPRPDNAIYELATALKKLEAYRFEPQLNETTRAYFTERAKQEKGALGDAMRAWLANPADGAAADAIEASELEVGTTRTRCVATMLSGGHADNALPQIATARVNCRILPGVEPRVIEAELKRMVGPGVEVTVADDPNVPTPVSPLRPDVVGAYTASVHAMFPDAQIIPQMSTGATDGKEFRAVGIPTYGVDGGWIISPDDERAHGRDERLPVKALDDDVDHWVRMITALAK</sequence>
<dbReference type="EMBL" id="WQMS01000006">
    <property type="protein sequence ID" value="MVO77063.1"/>
    <property type="molecule type" value="Genomic_DNA"/>
</dbReference>
<keyword evidence="5" id="KW-0862">Zinc</keyword>
<name>A0A6I4IYT9_9SPHN</name>
<dbReference type="InterPro" id="IPR047177">
    <property type="entry name" value="Pept_M20A"/>
</dbReference>
<evidence type="ECO:0000256" key="5">
    <source>
        <dbReference type="ARBA" id="ARBA00022833"/>
    </source>
</evidence>
<dbReference type="SUPFAM" id="SSF55031">
    <property type="entry name" value="Bacterial exopeptidase dimerisation domain"/>
    <property type="match status" value="1"/>
</dbReference>
<dbReference type="GO" id="GO:0008233">
    <property type="term" value="F:peptidase activity"/>
    <property type="evidence" value="ECO:0007669"/>
    <property type="project" value="UniProtKB-KW"/>
</dbReference>
<feature type="signal peptide" evidence="6">
    <location>
        <begin position="1"/>
        <end position="17"/>
    </location>
</feature>
<dbReference type="Pfam" id="PF07687">
    <property type="entry name" value="M20_dimer"/>
    <property type="match status" value="1"/>
</dbReference>
<dbReference type="GO" id="GO:0046872">
    <property type="term" value="F:metal ion binding"/>
    <property type="evidence" value="ECO:0007669"/>
    <property type="project" value="UniProtKB-KW"/>
</dbReference>
<dbReference type="InterPro" id="IPR002933">
    <property type="entry name" value="Peptidase_M20"/>
</dbReference>
<dbReference type="InterPro" id="IPR001261">
    <property type="entry name" value="ArgE/DapE_CS"/>
</dbReference>
<keyword evidence="6" id="KW-0732">Signal</keyword>
<dbReference type="GO" id="GO:0006508">
    <property type="term" value="P:proteolysis"/>
    <property type="evidence" value="ECO:0007669"/>
    <property type="project" value="UniProtKB-KW"/>
</dbReference>
<dbReference type="PROSITE" id="PS00758">
    <property type="entry name" value="ARGE_DAPE_CPG2_1"/>
    <property type="match status" value="1"/>
</dbReference>
<dbReference type="RefSeq" id="WP_157026052.1">
    <property type="nucleotide sequence ID" value="NZ_WQMS01000006.1"/>
</dbReference>
<evidence type="ECO:0000313" key="8">
    <source>
        <dbReference type="EMBL" id="MVO77063.1"/>
    </source>
</evidence>
<keyword evidence="3" id="KW-0479">Metal-binding</keyword>
<evidence type="ECO:0000256" key="3">
    <source>
        <dbReference type="ARBA" id="ARBA00022723"/>
    </source>
</evidence>
<evidence type="ECO:0000256" key="2">
    <source>
        <dbReference type="ARBA" id="ARBA00022670"/>
    </source>
</evidence>
<organism evidence="8 9">
    <name type="scientific">Sphingomonas horti</name>
    <dbReference type="NCBI Taxonomy" id="2682842"/>
    <lineage>
        <taxon>Bacteria</taxon>
        <taxon>Pseudomonadati</taxon>
        <taxon>Pseudomonadota</taxon>
        <taxon>Alphaproteobacteria</taxon>
        <taxon>Sphingomonadales</taxon>
        <taxon>Sphingomonadaceae</taxon>
        <taxon>Sphingomonas</taxon>
    </lineage>
</organism>
<evidence type="ECO:0000256" key="1">
    <source>
        <dbReference type="ARBA" id="ARBA00006247"/>
    </source>
</evidence>
<accession>A0A6I4IYT9</accession>
<dbReference type="Proteomes" id="UP000441389">
    <property type="component" value="Unassembled WGS sequence"/>
</dbReference>
<keyword evidence="2" id="KW-0645">Protease</keyword>
<feature type="chain" id="PRO_5026122712" evidence="6">
    <location>
        <begin position="18"/>
        <end position="466"/>
    </location>
</feature>
<dbReference type="Gene3D" id="1.10.150.900">
    <property type="match status" value="1"/>
</dbReference>
<keyword evidence="9" id="KW-1185">Reference proteome</keyword>
<keyword evidence="4 8" id="KW-0378">Hydrolase</keyword>
<evidence type="ECO:0000256" key="6">
    <source>
        <dbReference type="SAM" id="SignalP"/>
    </source>
</evidence>
<evidence type="ECO:0000256" key="4">
    <source>
        <dbReference type="ARBA" id="ARBA00022801"/>
    </source>
</evidence>
<dbReference type="PANTHER" id="PTHR45962:SF1">
    <property type="entry name" value="N-FATTY-ACYL-AMINO ACID SYNTHASE_HYDROLASE PM20D1"/>
    <property type="match status" value="1"/>
</dbReference>
<dbReference type="PANTHER" id="PTHR45962">
    <property type="entry name" value="N-FATTY-ACYL-AMINO ACID SYNTHASE/HYDROLASE PM20D1"/>
    <property type="match status" value="1"/>
</dbReference>